<dbReference type="NCBIfam" id="NF002772">
    <property type="entry name" value="PRK02862.1"/>
    <property type="match status" value="1"/>
</dbReference>
<dbReference type="Pfam" id="PF00483">
    <property type="entry name" value="NTP_transferase"/>
    <property type="match status" value="1"/>
</dbReference>
<dbReference type="GO" id="GO:0005978">
    <property type="term" value="P:glycogen biosynthetic process"/>
    <property type="evidence" value="ECO:0007669"/>
    <property type="project" value="UniProtKB-UniRule"/>
</dbReference>
<dbReference type="SUPFAM" id="SSF53448">
    <property type="entry name" value="Nucleotide-diphospho-sugar transferases"/>
    <property type="match status" value="1"/>
</dbReference>
<dbReference type="EMBL" id="FQWS01000002">
    <property type="protein sequence ID" value="SHH49902.1"/>
    <property type="molecule type" value="Genomic_DNA"/>
</dbReference>
<dbReference type="CDD" id="cd04651">
    <property type="entry name" value="LbH_G1P_AT_C"/>
    <property type="match status" value="1"/>
</dbReference>
<keyword evidence="7" id="KW-0119">Carbohydrate metabolism</keyword>
<name>A0A1M5TGM2_9FLAO</name>
<dbReference type="Proteomes" id="UP000184522">
    <property type="component" value="Unassembled WGS sequence"/>
</dbReference>
<keyword evidence="6" id="KW-0067">ATP-binding</keyword>
<dbReference type="EC" id="2.7.7.27" evidence="8"/>
<evidence type="ECO:0000313" key="11">
    <source>
        <dbReference type="Proteomes" id="UP000184522"/>
    </source>
</evidence>
<dbReference type="PROSITE" id="PS00810">
    <property type="entry name" value="ADP_GLC_PYROPHOSPH_3"/>
    <property type="match status" value="1"/>
</dbReference>
<comment type="similarity">
    <text evidence="1">Belongs to the bacterial/plant glucose-1-phosphate adenylyltransferase family.</text>
</comment>
<dbReference type="AlphaFoldDB" id="A0A1M5TGM2"/>
<accession>A0A1M5TGM2</accession>
<organism evidence="10 11">
    <name type="scientific">Winogradskyella jejuensis</name>
    <dbReference type="NCBI Taxonomy" id="1089305"/>
    <lineage>
        <taxon>Bacteria</taxon>
        <taxon>Pseudomonadati</taxon>
        <taxon>Bacteroidota</taxon>
        <taxon>Flavobacteriia</taxon>
        <taxon>Flavobacteriales</taxon>
        <taxon>Flavobacteriaceae</taxon>
        <taxon>Winogradskyella</taxon>
    </lineage>
</organism>
<dbReference type="NCBIfam" id="TIGR02091">
    <property type="entry name" value="glgC"/>
    <property type="match status" value="1"/>
</dbReference>
<dbReference type="PANTHER" id="PTHR43523:SF12">
    <property type="entry name" value="GLUCOSE-1-PHOSPHATE ADENYLYLTRANSFERASE LARGE SUBUNIT 1, CHLOROPLASTIC-RELATED"/>
    <property type="match status" value="1"/>
</dbReference>
<dbReference type="STRING" id="1089305.SAMN05444148_2164"/>
<dbReference type="RefSeq" id="WP_073086307.1">
    <property type="nucleotide sequence ID" value="NZ_FQWS01000002.1"/>
</dbReference>
<keyword evidence="2" id="KW-0321">Glycogen metabolism</keyword>
<dbReference type="InterPro" id="IPR011004">
    <property type="entry name" value="Trimer_LpxA-like_sf"/>
</dbReference>
<dbReference type="Gene3D" id="3.90.550.10">
    <property type="entry name" value="Spore Coat Polysaccharide Biosynthesis Protein SpsA, Chain A"/>
    <property type="match status" value="1"/>
</dbReference>
<dbReference type="Pfam" id="PF25247">
    <property type="entry name" value="LbH_GLGC"/>
    <property type="match status" value="1"/>
</dbReference>
<feature type="domain" description="Nucleotidyl transferase" evidence="9">
    <location>
        <begin position="8"/>
        <end position="270"/>
    </location>
</feature>
<dbReference type="InterPro" id="IPR029044">
    <property type="entry name" value="Nucleotide-diphossugar_trans"/>
</dbReference>
<dbReference type="InterPro" id="IPR005835">
    <property type="entry name" value="NTP_transferase_dom"/>
</dbReference>
<evidence type="ECO:0000256" key="7">
    <source>
        <dbReference type="ARBA" id="ARBA00023277"/>
    </source>
</evidence>
<dbReference type="PROSITE" id="PS00809">
    <property type="entry name" value="ADP_GLC_PYROPHOSPH_2"/>
    <property type="match status" value="1"/>
</dbReference>
<keyword evidence="4 10" id="KW-0548">Nucleotidyltransferase</keyword>
<evidence type="ECO:0000256" key="5">
    <source>
        <dbReference type="ARBA" id="ARBA00022741"/>
    </source>
</evidence>
<dbReference type="PROSITE" id="PS00808">
    <property type="entry name" value="ADP_GLC_PYROPHOSPH_1"/>
    <property type="match status" value="1"/>
</dbReference>
<dbReference type="Gene3D" id="2.160.10.10">
    <property type="entry name" value="Hexapeptide repeat proteins"/>
    <property type="match status" value="1"/>
</dbReference>
<dbReference type="CDD" id="cd02508">
    <property type="entry name" value="ADP_Glucose_PP"/>
    <property type="match status" value="1"/>
</dbReference>
<dbReference type="InterPro" id="IPR011831">
    <property type="entry name" value="ADP-Glc_PPase"/>
</dbReference>
<protein>
    <recommendedName>
        <fullName evidence="8">Glucose-1-phosphate adenylyltransferase</fullName>
        <ecNumber evidence="8">2.7.7.27</ecNumber>
    </recommendedName>
</protein>
<keyword evidence="3 10" id="KW-0808">Transferase</keyword>
<evidence type="ECO:0000256" key="3">
    <source>
        <dbReference type="ARBA" id="ARBA00022679"/>
    </source>
</evidence>
<evidence type="ECO:0000259" key="9">
    <source>
        <dbReference type="Pfam" id="PF00483"/>
    </source>
</evidence>
<evidence type="ECO:0000256" key="1">
    <source>
        <dbReference type="ARBA" id="ARBA00010443"/>
    </source>
</evidence>
<reference evidence="11" key="1">
    <citation type="submission" date="2016-11" db="EMBL/GenBank/DDBJ databases">
        <authorList>
            <person name="Varghese N."/>
            <person name="Submissions S."/>
        </authorList>
    </citation>
    <scope>NUCLEOTIDE SEQUENCE [LARGE SCALE GENOMIC DNA]</scope>
    <source>
        <strain evidence="11">DSM 25330</strain>
    </source>
</reference>
<evidence type="ECO:0000256" key="8">
    <source>
        <dbReference type="NCBIfam" id="TIGR02091"/>
    </source>
</evidence>
<dbReference type="InterPro" id="IPR005836">
    <property type="entry name" value="ADP_Glu_pyroP_CS"/>
</dbReference>
<dbReference type="SUPFAM" id="SSF51161">
    <property type="entry name" value="Trimeric LpxA-like enzymes"/>
    <property type="match status" value="1"/>
</dbReference>
<evidence type="ECO:0000313" key="10">
    <source>
        <dbReference type="EMBL" id="SHH49902.1"/>
    </source>
</evidence>
<keyword evidence="5" id="KW-0547">Nucleotide-binding</keyword>
<dbReference type="PANTHER" id="PTHR43523">
    <property type="entry name" value="GLUCOSE-1-PHOSPHATE ADENYLYLTRANSFERASE-RELATED"/>
    <property type="match status" value="1"/>
</dbReference>
<evidence type="ECO:0000256" key="2">
    <source>
        <dbReference type="ARBA" id="ARBA00022600"/>
    </source>
</evidence>
<gene>
    <name evidence="10" type="ORF">SAMN05444148_2164</name>
</gene>
<evidence type="ECO:0000256" key="4">
    <source>
        <dbReference type="ARBA" id="ARBA00022695"/>
    </source>
</evidence>
<keyword evidence="11" id="KW-1185">Reference proteome</keyword>
<sequence>MINDKVLSIILGGGQGSRLYPLTASRSKPAVPIAGKYRLVDIPISNCINSDIKRMYVLTQFNSASLNRHIKNTYHFSFFSSAFVDVLAAEQTIASDKWFQGTADAVRQSMHHFLQHDFEYALILSGDQLYQMDFNNMIARHEEAGAKISIATYPVNAKDATSFGILKSDENNVITSFIEKPSEDQLKDWKSEVSDDMKSDGREYLASMGIYIFNRDLLIELMDNPDTIDFGKEIIPQSINKHKTLSYPFEGYWTDIGNIDSFFEANLGLTDAIPDFNLYDVNQRVYTRARILPTSKISGTTLNSSVIAEGCLIHAAMIERSVIGIRSRIGKESTVINTYMMGCDFYESLEEIQSNNIPILLGIGERCFIKNTIIDKNCRIGDDVRINGGKHLEDKETEMYLIKDGIVVIKKGAVIPKGFVI</sequence>
<dbReference type="GO" id="GO:0005524">
    <property type="term" value="F:ATP binding"/>
    <property type="evidence" value="ECO:0007669"/>
    <property type="project" value="UniProtKB-KW"/>
</dbReference>
<proteinExistence type="inferred from homology"/>
<dbReference type="OrthoDB" id="9801810at2"/>
<dbReference type="GO" id="GO:0008878">
    <property type="term" value="F:glucose-1-phosphate adenylyltransferase activity"/>
    <property type="evidence" value="ECO:0007669"/>
    <property type="project" value="UniProtKB-UniRule"/>
</dbReference>
<evidence type="ECO:0000256" key="6">
    <source>
        <dbReference type="ARBA" id="ARBA00022840"/>
    </source>
</evidence>